<dbReference type="HAMAP" id="MF_02087">
    <property type="entry name" value="PLP_homeostasis"/>
    <property type="match status" value="1"/>
</dbReference>
<dbReference type="InterPro" id="IPR029066">
    <property type="entry name" value="PLP-binding_barrel"/>
</dbReference>
<dbReference type="RefSeq" id="WP_166520400.1">
    <property type="nucleotide sequence ID" value="NZ_JAAABJ010000642.1"/>
</dbReference>
<evidence type="ECO:0000313" key="6">
    <source>
        <dbReference type="EMBL" id="NAW52150.1"/>
    </source>
</evidence>
<dbReference type="SUPFAM" id="SSF51419">
    <property type="entry name" value="PLP-binding barrel"/>
    <property type="match status" value="1"/>
</dbReference>
<name>A0A845Q1E3_9FLAO</name>
<gene>
    <name evidence="6" type="ORF">GNY06_12460</name>
</gene>
<accession>A0A845Q1E3</accession>
<dbReference type="EMBL" id="JAAABJ010000642">
    <property type="protein sequence ID" value="NAW52150.1"/>
    <property type="molecule type" value="Genomic_DNA"/>
</dbReference>
<feature type="modified residue" description="N6-(pyridoxal phosphate)lysine" evidence="2 3">
    <location>
        <position position="25"/>
    </location>
</feature>
<evidence type="ECO:0000256" key="3">
    <source>
        <dbReference type="PIRSR" id="PIRSR004848-1"/>
    </source>
</evidence>
<evidence type="ECO:0000313" key="7">
    <source>
        <dbReference type="Proteomes" id="UP000553459"/>
    </source>
</evidence>
<comment type="caution">
    <text evidence="6">The sequence shown here is derived from an EMBL/GenBank/DDBJ whole genome shotgun (WGS) entry which is preliminary data.</text>
</comment>
<dbReference type="Proteomes" id="UP000553459">
    <property type="component" value="Unassembled WGS sequence"/>
</dbReference>
<dbReference type="FunFam" id="3.20.20.10:FF:000018">
    <property type="entry name" value="Pyridoxal phosphate homeostasis protein"/>
    <property type="match status" value="1"/>
</dbReference>
<sequence>MFIAKNYKEIIENIPPKVTLVAVSKNHPVETIRQVYELGQRVFGENKVQEMVTKQALLPDDIKWHLIGHLQTNKVKYIAGFVDTIESVDSEKLLIEINKQAIKHQRIIKVLLQVKIAEEDSKTGMEVSEAKEVFFKYLQGHFTNISITGLMGIGTLTEDCEKTRREFLFLKHLFDQLSTQKPLETLSIGMSGDYLLAIECGATSVRIGSSIFGIRKQTFNP</sequence>
<dbReference type="PANTHER" id="PTHR10146:SF14">
    <property type="entry name" value="PYRIDOXAL PHOSPHATE HOMEOSTASIS PROTEIN"/>
    <property type="match status" value="1"/>
</dbReference>
<evidence type="ECO:0000259" key="5">
    <source>
        <dbReference type="Pfam" id="PF01168"/>
    </source>
</evidence>
<feature type="domain" description="Alanine racemase N-terminal" evidence="5">
    <location>
        <begin position="3"/>
        <end position="215"/>
    </location>
</feature>
<reference evidence="6 7" key="1">
    <citation type="submission" date="2019-11" db="EMBL/GenBank/DDBJ databases">
        <title>Characterization of Elizabethkingia argenteiflava sp. nov., isolated from inner surface of Soybean Pods.</title>
        <authorList>
            <person name="Mo S."/>
        </authorList>
    </citation>
    <scope>NUCLEOTIDE SEQUENCE [LARGE SCALE GENOMIC DNA]</scope>
    <source>
        <strain evidence="6 7">YB22</strain>
    </source>
</reference>
<dbReference type="Pfam" id="PF01168">
    <property type="entry name" value="Ala_racemase_N"/>
    <property type="match status" value="1"/>
</dbReference>
<dbReference type="InterPro" id="IPR011078">
    <property type="entry name" value="PyrdxlP_homeostasis"/>
</dbReference>
<comment type="function">
    <text evidence="2">Pyridoxal 5'-phosphate (PLP)-binding protein, which is involved in PLP homeostasis.</text>
</comment>
<dbReference type="NCBIfam" id="TIGR00044">
    <property type="entry name" value="YggS family pyridoxal phosphate-dependent enzyme"/>
    <property type="match status" value="1"/>
</dbReference>
<evidence type="ECO:0000256" key="1">
    <source>
        <dbReference type="ARBA" id="ARBA00022898"/>
    </source>
</evidence>
<dbReference type="CDD" id="cd00635">
    <property type="entry name" value="PLPDE_III_YBL036c_like"/>
    <property type="match status" value="1"/>
</dbReference>
<evidence type="ECO:0000256" key="4">
    <source>
        <dbReference type="RuleBase" id="RU004514"/>
    </source>
</evidence>
<comment type="similarity">
    <text evidence="2 4">Belongs to the pyridoxal phosphate-binding protein YggS/PROSC family.</text>
</comment>
<dbReference type="InterPro" id="IPR001608">
    <property type="entry name" value="Ala_racemase_N"/>
</dbReference>
<protein>
    <recommendedName>
        <fullName evidence="2">Pyridoxal phosphate homeostasis protein</fullName>
        <shortName evidence="2">PLP homeostasis protein</shortName>
    </recommendedName>
</protein>
<organism evidence="6 7">
    <name type="scientific">Elizabethkingia argenteiflava</name>
    <dbReference type="NCBI Taxonomy" id="2681556"/>
    <lineage>
        <taxon>Bacteria</taxon>
        <taxon>Pseudomonadati</taxon>
        <taxon>Bacteroidota</taxon>
        <taxon>Flavobacteriia</taxon>
        <taxon>Flavobacteriales</taxon>
        <taxon>Weeksellaceae</taxon>
        <taxon>Elizabethkingia</taxon>
    </lineage>
</organism>
<dbReference type="Gene3D" id="3.20.20.10">
    <property type="entry name" value="Alanine racemase"/>
    <property type="match status" value="1"/>
</dbReference>
<proteinExistence type="inferred from homology"/>
<keyword evidence="1 2" id="KW-0663">Pyridoxal phosphate</keyword>
<dbReference type="AlphaFoldDB" id="A0A845Q1E3"/>
<keyword evidence="7" id="KW-1185">Reference proteome</keyword>
<dbReference type="PANTHER" id="PTHR10146">
    <property type="entry name" value="PROLINE SYNTHETASE CO-TRANSCRIBED BACTERIAL HOMOLOG PROTEIN"/>
    <property type="match status" value="1"/>
</dbReference>
<dbReference type="PIRSF" id="PIRSF004848">
    <property type="entry name" value="YBL036c_PLPDEIII"/>
    <property type="match status" value="1"/>
</dbReference>
<evidence type="ECO:0000256" key="2">
    <source>
        <dbReference type="HAMAP-Rule" id="MF_02087"/>
    </source>
</evidence>
<comment type="cofactor">
    <cofactor evidence="3">
        <name>pyridoxal 5'-phosphate</name>
        <dbReference type="ChEBI" id="CHEBI:597326"/>
    </cofactor>
</comment>
<dbReference type="GO" id="GO:0030170">
    <property type="term" value="F:pyridoxal phosphate binding"/>
    <property type="evidence" value="ECO:0007669"/>
    <property type="project" value="UniProtKB-UniRule"/>
</dbReference>